<dbReference type="InterPro" id="IPR027379">
    <property type="entry name" value="CLS_N"/>
</dbReference>
<evidence type="ECO:0000256" key="3">
    <source>
        <dbReference type="ARBA" id="ARBA00022692"/>
    </source>
</evidence>
<keyword evidence="9" id="KW-1185">Reference proteome</keyword>
<keyword evidence="2" id="KW-1003">Cell membrane</keyword>
<feature type="transmembrane region" description="Helical" evidence="6">
    <location>
        <begin position="12"/>
        <end position="35"/>
    </location>
</feature>
<dbReference type="Pfam" id="PF13396">
    <property type="entry name" value="PLDc_N"/>
    <property type="match status" value="1"/>
</dbReference>
<gene>
    <name evidence="8" type="ORF">ACFFQV_00640</name>
</gene>
<proteinExistence type="predicted"/>
<name>A0ABV5SKB6_9MICO</name>
<evidence type="ECO:0000256" key="1">
    <source>
        <dbReference type="ARBA" id="ARBA00004651"/>
    </source>
</evidence>
<comment type="caution">
    <text evidence="8">The sequence shown here is derived from an EMBL/GenBank/DDBJ whole genome shotgun (WGS) entry which is preliminary data.</text>
</comment>
<evidence type="ECO:0000256" key="4">
    <source>
        <dbReference type="ARBA" id="ARBA00022989"/>
    </source>
</evidence>
<protein>
    <submittedName>
        <fullName evidence="8">PLDc N-terminal domain-containing protein</fullName>
    </submittedName>
</protein>
<evidence type="ECO:0000313" key="9">
    <source>
        <dbReference type="Proteomes" id="UP001589667"/>
    </source>
</evidence>
<organism evidence="8 9">
    <name type="scientific">Agromyces lapidis</name>
    <dbReference type="NCBI Taxonomy" id="279574"/>
    <lineage>
        <taxon>Bacteria</taxon>
        <taxon>Bacillati</taxon>
        <taxon>Actinomycetota</taxon>
        <taxon>Actinomycetes</taxon>
        <taxon>Micrococcales</taxon>
        <taxon>Microbacteriaceae</taxon>
        <taxon>Agromyces</taxon>
    </lineage>
</organism>
<evidence type="ECO:0000259" key="7">
    <source>
        <dbReference type="Pfam" id="PF13396"/>
    </source>
</evidence>
<dbReference type="EMBL" id="JBHMBL010000001">
    <property type="protein sequence ID" value="MFB9640784.1"/>
    <property type="molecule type" value="Genomic_DNA"/>
</dbReference>
<feature type="transmembrane region" description="Helical" evidence="6">
    <location>
        <begin position="47"/>
        <end position="66"/>
    </location>
</feature>
<keyword evidence="4 6" id="KW-1133">Transmembrane helix</keyword>
<keyword evidence="5 6" id="KW-0472">Membrane</keyword>
<evidence type="ECO:0000313" key="8">
    <source>
        <dbReference type="EMBL" id="MFB9640784.1"/>
    </source>
</evidence>
<accession>A0ABV5SKB6</accession>
<evidence type="ECO:0000256" key="2">
    <source>
        <dbReference type="ARBA" id="ARBA00022475"/>
    </source>
</evidence>
<evidence type="ECO:0000256" key="6">
    <source>
        <dbReference type="SAM" id="Phobius"/>
    </source>
</evidence>
<dbReference type="Proteomes" id="UP001589667">
    <property type="component" value="Unassembled WGS sequence"/>
</dbReference>
<sequence length="129" mass="14471">MAFDTNFWDVFSGLFGFFVFVAYLVALFSVIADLFRDPKLAGWAKAIWLLFLIFVPFITVLVYLIARGSSFAARENARRSAYHEYIDDHGDVSAYNPNDEVARAQGLGGDPTISGAQFDEVQRDSMREG</sequence>
<keyword evidence="3 6" id="KW-0812">Transmembrane</keyword>
<reference evidence="8 9" key="1">
    <citation type="submission" date="2024-09" db="EMBL/GenBank/DDBJ databases">
        <authorList>
            <person name="Sun Q."/>
            <person name="Mori K."/>
        </authorList>
    </citation>
    <scope>NUCLEOTIDE SEQUENCE [LARGE SCALE GENOMIC DNA]</scope>
    <source>
        <strain evidence="8 9">JCM 14321</strain>
    </source>
</reference>
<evidence type="ECO:0000256" key="5">
    <source>
        <dbReference type="ARBA" id="ARBA00023136"/>
    </source>
</evidence>
<comment type="subcellular location">
    <subcellularLocation>
        <location evidence="1">Cell membrane</location>
        <topology evidence="1">Multi-pass membrane protein</topology>
    </subcellularLocation>
</comment>
<dbReference type="RefSeq" id="WP_157423789.1">
    <property type="nucleotide sequence ID" value="NZ_BAAANI010000008.1"/>
</dbReference>
<feature type="domain" description="Cardiolipin synthase N-terminal" evidence="7">
    <location>
        <begin position="22"/>
        <end position="67"/>
    </location>
</feature>